<organism evidence="2 3">
    <name type="scientific">Rhodocollybia butyracea</name>
    <dbReference type="NCBI Taxonomy" id="206335"/>
    <lineage>
        <taxon>Eukaryota</taxon>
        <taxon>Fungi</taxon>
        <taxon>Dikarya</taxon>
        <taxon>Basidiomycota</taxon>
        <taxon>Agaricomycotina</taxon>
        <taxon>Agaricomycetes</taxon>
        <taxon>Agaricomycetidae</taxon>
        <taxon>Agaricales</taxon>
        <taxon>Marasmiineae</taxon>
        <taxon>Omphalotaceae</taxon>
        <taxon>Rhodocollybia</taxon>
    </lineage>
</organism>
<dbReference type="AlphaFoldDB" id="A0A9P5Q7V7"/>
<evidence type="ECO:0000313" key="2">
    <source>
        <dbReference type="EMBL" id="KAF9076826.1"/>
    </source>
</evidence>
<comment type="caution">
    <text evidence="2">The sequence shown here is derived from an EMBL/GenBank/DDBJ whole genome shotgun (WGS) entry which is preliminary data.</text>
</comment>
<name>A0A9P5Q7V7_9AGAR</name>
<accession>A0A9P5Q7V7</accession>
<proteinExistence type="predicted"/>
<evidence type="ECO:0000256" key="1">
    <source>
        <dbReference type="SAM" id="MobiDB-lite"/>
    </source>
</evidence>
<feature type="compositionally biased region" description="Low complexity" evidence="1">
    <location>
        <begin position="222"/>
        <end position="236"/>
    </location>
</feature>
<keyword evidence="3" id="KW-1185">Reference proteome</keyword>
<feature type="compositionally biased region" description="Low complexity" evidence="1">
    <location>
        <begin position="75"/>
        <end position="95"/>
    </location>
</feature>
<dbReference type="OrthoDB" id="2668396at2759"/>
<feature type="region of interest" description="Disordered" evidence="1">
    <location>
        <begin position="66"/>
        <end position="154"/>
    </location>
</feature>
<feature type="compositionally biased region" description="Polar residues" evidence="1">
    <location>
        <begin position="103"/>
        <end position="124"/>
    </location>
</feature>
<dbReference type="Proteomes" id="UP000772434">
    <property type="component" value="Unassembled WGS sequence"/>
</dbReference>
<reference evidence="2" key="1">
    <citation type="submission" date="2020-11" db="EMBL/GenBank/DDBJ databases">
        <authorList>
            <consortium name="DOE Joint Genome Institute"/>
            <person name="Ahrendt S."/>
            <person name="Riley R."/>
            <person name="Andreopoulos W."/>
            <person name="Labutti K."/>
            <person name="Pangilinan J."/>
            <person name="Ruiz-Duenas F.J."/>
            <person name="Barrasa J.M."/>
            <person name="Sanchez-Garcia M."/>
            <person name="Camarero S."/>
            <person name="Miyauchi S."/>
            <person name="Serrano A."/>
            <person name="Linde D."/>
            <person name="Babiker R."/>
            <person name="Drula E."/>
            <person name="Ayuso-Fernandez I."/>
            <person name="Pacheco R."/>
            <person name="Padilla G."/>
            <person name="Ferreira P."/>
            <person name="Barriuso J."/>
            <person name="Kellner H."/>
            <person name="Castanera R."/>
            <person name="Alfaro M."/>
            <person name="Ramirez L."/>
            <person name="Pisabarro A.G."/>
            <person name="Kuo A."/>
            <person name="Tritt A."/>
            <person name="Lipzen A."/>
            <person name="He G."/>
            <person name="Yan M."/>
            <person name="Ng V."/>
            <person name="Cullen D."/>
            <person name="Martin F."/>
            <person name="Rosso M.-N."/>
            <person name="Henrissat B."/>
            <person name="Hibbett D."/>
            <person name="Martinez A.T."/>
            <person name="Grigoriev I.V."/>
        </authorList>
    </citation>
    <scope>NUCLEOTIDE SEQUENCE</scope>
    <source>
        <strain evidence="2">AH 40177</strain>
    </source>
</reference>
<protein>
    <submittedName>
        <fullName evidence="2">Uncharacterized protein</fullName>
    </submittedName>
</protein>
<evidence type="ECO:0000313" key="3">
    <source>
        <dbReference type="Proteomes" id="UP000772434"/>
    </source>
</evidence>
<feature type="compositionally biased region" description="Low complexity" evidence="1">
    <location>
        <begin position="245"/>
        <end position="265"/>
    </location>
</feature>
<feature type="compositionally biased region" description="Pro residues" evidence="1">
    <location>
        <begin position="266"/>
        <end position="275"/>
    </location>
</feature>
<gene>
    <name evidence="2" type="ORF">BDP27DRAFT_1413971</name>
</gene>
<sequence>MAVRTVQTPFTSSVVSIPTSSMIVTPNVLGSVDLNTAYPPGLAPDSFRSLEKGLAGRSHPYVSATARNTSSAQVNGSLNWNSNNSRSSSRSTNKRYPQGMRLPSTSYLQTQNQHRRTNFSSSPKAQGLLGAPRKSRFDPFADEPPLYPSPEIISTRSSNASEPLYTHYYYYDHSTNRPTLAYADDKNPVNTITASTNILLDTLLNGGLGEISRSPSPPRTIASPSPTTQTPTKSRSPSPPHSPRPRAAAISRPGTSPSSVPTTPSVSPPLPPTPAPIKMSKVQRDAIARVVANMLLNRADGLGRRSRRCATGYVKSSLSRVVTVE</sequence>
<feature type="region of interest" description="Disordered" evidence="1">
    <location>
        <begin position="209"/>
        <end position="277"/>
    </location>
</feature>
<dbReference type="EMBL" id="JADNRY010000005">
    <property type="protein sequence ID" value="KAF9076826.1"/>
    <property type="molecule type" value="Genomic_DNA"/>
</dbReference>